<gene>
    <name evidence="4" type="ORF">L21SP4_02330</name>
</gene>
<dbReference type="SUPFAM" id="SSF48208">
    <property type="entry name" value="Six-hairpin glycosidases"/>
    <property type="match status" value="1"/>
</dbReference>
<dbReference type="InterPro" id="IPR013737">
    <property type="entry name" value="Bac_rhamnosid_N"/>
</dbReference>
<dbReference type="Proteomes" id="UP000035268">
    <property type="component" value="Chromosome"/>
</dbReference>
<dbReference type="InterPro" id="IPR008979">
    <property type="entry name" value="Galactose-bd-like_sf"/>
</dbReference>
<evidence type="ECO:0000313" key="4">
    <source>
        <dbReference type="EMBL" id="AKJ65556.1"/>
    </source>
</evidence>
<dbReference type="GO" id="GO:0005975">
    <property type="term" value="P:carbohydrate metabolic process"/>
    <property type="evidence" value="ECO:0007669"/>
    <property type="project" value="InterPro"/>
</dbReference>
<feature type="domain" description="Bacterial alpha-L-rhamnosidase N-terminal" evidence="1">
    <location>
        <begin position="35"/>
        <end position="135"/>
    </location>
</feature>
<dbReference type="InterPro" id="IPR035396">
    <property type="entry name" value="Bac_rhamnosid6H"/>
</dbReference>
<feature type="domain" description="Alpha-L-rhamnosidase C-terminal" evidence="3">
    <location>
        <begin position="869"/>
        <end position="928"/>
    </location>
</feature>
<dbReference type="Pfam" id="PF17389">
    <property type="entry name" value="Bac_rhamnosid6H"/>
    <property type="match status" value="1"/>
</dbReference>
<feature type="domain" description="Alpha-L-rhamnosidase six-hairpin glycosidase" evidence="2">
    <location>
        <begin position="531"/>
        <end position="865"/>
    </location>
</feature>
<dbReference type="Gene3D" id="2.60.120.260">
    <property type="entry name" value="Galactose-binding domain-like"/>
    <property type="match status" value="3"/>
</dbReference>
<dbReference type="PANTHER" id="PTHR34987">
    <property type="entry name" value="C, PUTATIVE (AFU_ORTHOLOGUE AFUA_3G02880)-RELATED"/>
    <property type="match status" value="1"/>
</dbReference>
<dbReference type="OrthoDB" id="9761045at2"/>
<evidence type="ECO:0000259" key="1">
    <source>
        <dbReference type="Pfam" id="PF08531"/>
    </source>
</evidence>
<name>A0A0G3EGG0_9BACT</name>
<reference evidence="5" key="1">
    <citation type="submission" date="2015-02" db="EMBL/GenBank/DDBJ databases">
        <title>Description and complete genome sequence of the first cultured representative of the subdivision 5 of the Verrucomicrobia phylum.</title>
        <authorList>
            <person name="Spring S."/>
            <person name="Bunk B."/>
            <person name="Sproer C."/>
            <person name="Klenk H.-P."/>
        </authorList>
    </citation>
    <scope>NUCLEOTIDE SEQUENCE [LARGE SCALE GENOMIC DNA]</scope>
    <source>
        <strain evidence="5">L21-Fru-AB</strain>
    </source>
</reference>
<dbReference type="RefSeq" id="WP_052882769.1">
    <property type="nucleotide sequence ID" value="NZ_CP010904.1"/>
</dbReference>
<reference evidence="4 5" key="2">
    <citation type="journal article" date="2016" name="ISME J.">
        <title>Characterization of the first cultured representative of Verrucomicrobia subdivision 5 indicates the proposal of a novel phylum.</title>
        <authorList>
            <person name="Spring S."/>
            <person name="Bunk B."/>
            <person name="Sproer C."/>
            <person name="Schumann P."/>
            <person name="Rohde M."/>
            <person name="Tindall B.J."/>
            <person name="Klenk H.P."/>
        </authorList>
    </citation>
    <scope>NUCLEOTIDE SEQUENCE [LARGE SCALE GENOMIC DNA]</scope>
    <source>
        <strain evidence="4 5">L21-Fru-AB</strain>
    </source>
</reference>
<dbReference type="InterPro" id="IPR008928">
    <property type="entry name" value="6-hairpin_glycosidase_sf"/>
</dbReference>
<dbReference type="Pfam" id="PF17390">
    <property type="entry name" value="Bac_rhamnosid_C"/>
    <property type="match status" value="1"/>
</dbReference>
<organism evidence="4 5">
    <name type="scientific">Kiritimatiella glycovorans</name>
    <dbReference type="NCBI Taxonomy" id="1307763"/>
    <lineage>
        <taxon>Bacteria</taxon>
        <taxon>Pseudomonadati</taxon>
        <taxon>Kiritimatiellota</taxon>
        <taxon>Kiritimatiellia</taxon>
        <taxon>Kiritimatiellales</taxon>
        <taxon>Kiritimatiellaceae</taxon>
        <taxon>Kiritimatiella</taxon>
    </lineage>
</organism>
<accession>A0A0G3EGG0</accession>
<sequence length="943" mass="107105">MASPFSGAHWIWCARNDPHAYNQTVCFRRTFSTRQPEQAVLRITADSAYRLYVNGTWVEDGPARAWPEHYQYDELDVTNLLRDGENRIEVTARYFGVGTMHQIPRQGGLIARIDLTRRGRTESIVTDREWEASPSFGHEPRTPKVGIQMEPVEEYDARLAAVSDFQPAVEQYAATRGPWKDLVPRKTPALTRRPRKPSSFREALRVRRGRPRHCVPVAQLANPGVIESNRNSGTPVILASVLEVRRKTRYDFTSDHWQTVVNGKRLKTGKVTLQPGRHAVVFFSRTLCESGHEKEFPFPFLYPEHARWRAPDPDAPERTWLLAVVADCRIVETDMIWADFCHPEVEQAEKRWAEKSASIATACRNPESLVPALAAHLRDVEDDEIFFGDFTAEFQERDPLGSAARSVDRGGAVCRGGQGRTVLRPPRGADLELCYDMGEETCGYFEFTVKADEGVILDLHAVEYIRDDGVIQHTHANRNGVRYVTKKGVNRFISLKRRAGRYLFLTIRNQHAAVELRRLRVIESTAPVEPVAVFRSDDPQLDRIHAVAERTLKLCMEDTFTDCPLYEQVYWVGDGRNEALYAYATYGDTAVSRNGLELGAESLERFPITGCQIPSSWTVLLPAWSFLWGMQVWEYYAYTGDRRFLKRLWPAVLENLEGAHGYLDEHGLFSAAHWNLLEWAPIDDGHRTVLHNSMLMVGAYDAAIRCAGALNDDRARRRLKRRRNALARAVNAWWDETRNSYPDSVHEDGTPSPKISQHTSMLAIMCDVIPDEHREQALENLLHPPRGMTRIGSPFALQFYYEALEKCGRYEAILKGIREQFGPMIEQGATTLWETFANSTCSPEGFPTRSHCHAWSASPLYFLNRIALGIRPEGVGSRAFTVSPWIGGLEKAQGATATPHGPVRVSWKRRGETLRIRIDAPENIDIRFVPNQSMDGLEVEIDR</sequence>
<keyword evidence="5" id="KW-1185">Reference proteome</keyword>
<dbReference type="PANTHER" id="PTHR34987:SF2">
    <property type="entry name" value="B, PUTATIVE (AFU_ORTHOLOGUE AFUA_7G05040)-RELATED"/>
    <property type="match status" value="1"/>
</dbReference>
<dbReference type="InterPro" id="IPR012341">
    <property type="entry name" value="6hp_glycosidase-like_sf"/>
</dbReference>
<proteinExistence type="predicted"/>
<dbReference type="SUPFAM" id="SSF49785">
    <property type="entry name" value="Galactose-binding domain-like"/>
    <property type="match status" value="1"/>
</dbReference>
<evidence type="ECO:0000259" key="2">
    <source>
        <dbReference type="Pfam" id="PF17389"/>
    </source>
</evidence>
<dbReference type="STRING" id="1307763.L21SP4_02330"/>
<dbReference type="AlphaFoldDB" id="A0A0G3EGG0"/>
<dbReference type="KEGG" id="vbl:L21SP4_02330"/>
<protein>
    <submittedName>
        <fullName evidence="4">Alpha-L-rhamnosidase</fullName>
    </submittedName>
</protein>
<dbReference type="EMBL" id="CP010904">
    <property type="protein sequence ID" value="AKJ65556.1"/>
    <property type="molecule type" value="Genomic_DNA"/>
</dbReference>
<evidence type="ECO:0000313" key="5">
    <source>
        <dbReference type="Proteomes" id="UP000035268"/>
    </source>
</evidence>
<dbReference type="Gene3D" id="1.50.10.10">
    <property type="match status" value="1"/>
</dbReference>
<evidence type="ECO:0000259" key="3">
    <source>
        <dbReference type="Pfam" id="PF17390"/>
    </source>
</evidence>
<dbReference type="InterPro" id="IPR035398">
    <property type="entry name" value="Bac_rhamnosid_C"/>
</dbReference>
<dbReference type="Pfam" id="PF08531">
    <property type="entry name" value="Bac_rhamnosid_N"/>
    <property type="match status" value="1"/>
</dbReference>
<dbReference type="Gene3D" id="2.60.420.10">
    <property type="entry name" value="Maltose phosphorylase, domain 3"/>
    <property type="match status" value="1"/>
</dbReference>